<dbReference type="SUPFAM" id="SSF53448">
    <property type="entry name" value="Nucleotide-diphospho-sugar transferases"/>
    <property type="match status" value="1"/>
</dbReference>
<evidence type="ECO:0000313" key="1">
    <source>
        <dbReference type="EMBL" id="RMR93052.1"/>
    </source>
</evidence>
<dbReference type="Proteomes" id="UP000268004">
    <property type="component" value="Unassembled WGS sequence"/>
</dbReference>
<dbReference type="EMBL" id="RBSD01000006">
    <property type="protein sequence ID" value="RMR93052.1"/>
    <property type="molecule type" value="Genomic_DNA"/>
</dbReference>
<dbReference type="InterPro" id="IPR050708">
    <property type="entry name" value="T6SS_VgrG/RHS"/>
</dbReference>
<name>A0A3M4YY38_9PSED</name>
<sequence>MLHVRALILSGRNSVLIKLSWMKVMSSIVHSNTPILVVIEPRALAVRSVQFCRTVAGQPLCARVTHQRYDWAGRPVVGRDPRLFSRSETEAQTPANRVVRFSLSGAALLSESVDSGWRLNLMGEAGQLLESRDGRGTQRLMEYDSSLRSVSVTEQGLVVERLAYGGADAVEHNQCNQLIRHDDTAGSRLPHDYGLLGDALGEKRHFLQAPESPDWPLPEAERNALLEPVGLQTRWGFNALGEVLVQTDAMGNTQAFGMTVAGQLKTAELRLAGAAQTQTLVSEIHYNALDQVEQETAGNGVVSHFQYDPQDSRLGALNAMAADGALLQKLIYSYDPVGNVLVVNDASQPDRYCDNQLIEPISRFEYDTLYQLIEASGREVRNGASHGPALPGLQSLPTDDPCQVSNYTQRYSYDAAGNLLQMRHEGAHNFTRNMHVDPDSNRSLPDDDGDVDFATSFDANGNLLQLVRGQTMSWDARNQLQHITTVQREDEPNDDERYVYDGQGQRCRKISTSQASGRTLTNEVRYLPGLEIRTTADGEILHVVTAQAGRNSVRVLHWEAGKPDSIANDQVRYSLGDRLGSSTLELDQQGGLISQESYYPFGGTAWWAARSAVEAKYKTVRYSGKERDTSGLYYYGLRYYAPWLQRWINPDPAGDVDGLNLYRMVRNNPLVYVDAKGQQPEPVPKTIHQIWIGENRDALKAQVSNINRTVEMAWGYKVKLHLETSRPDIYSEIEKDLKSEVVPLAGSDFFQRFKEQPLYVAYEDFRKNNQNYAFAVDVLRMHTVHELGGIYSDVDDVYTGADTEDMTPLGDQSLLAEQNEVLTLNPVHVPWESEYSVDSFMVNNSSFAAHAGAGVLHDMMDEGVKRYNSALNSGLYPDPMGLSGIGFNLIWNDDADARVRVLSNIVGPGLFTDVIGRSDQEYGDLLDHFRAYVFDDAPFTADEQIMRKMPLNAYIRSGAAQTWR</sequence>
<gene>
    <name evidence="1" type="ORF">ALP78_00277</name>
</gene>
<proteinExistence type="predicted"/>
<dbReference type="InterPro" id="IPR022385">
    <property type="entry name" value="Rhs_assc_core"/>
</dbReference>
<dbReference type="NCBIfam" id="TIGR03696">
    <property type="entry name" value="Rhs_assc_core"/>
    <property type="match status" value="1"/>
</dbReference>
<protein>
    <submittedName>
        <fullName evidence="1">Insecticidal toxin protein</fullName>
    </submittedName>
</protein>
<organism evidence="1 2">
    <name type="scientific">Pseudomonas coronafaciens pv. striafaciens</name>
    <dbReference type="NCBI Taxonomy" id="235276"/>
    <lineage>
        <taxon>Bacteria</taxon>
        <taxon>Pseudomonadati</taxon>
        <taxon>Pseudomonadota</taxon>
        <taxon>Gammaproteobacteria</taxon>
        <taxon>Pseudomonadales</taxon>
        <taxon>Pseudomonadaceae</taxon>
        <taxon>Pseudomonas</taxon>
        <taxon>Pseudomonas coronafaciens</taxon>
    </lineage>
</organism>
<evidence type="ECO:0000313" key="2">
    <source>
        <dbReference type="Proteomes" id="UP000268004"/>
    </source>
</evidence>
<accession>A0A3M4YY38</accession>
<dbReference type="AlphaFoldDB" id="A0A3M4YY38"/>
<dbReference type="InterPro" id="IPR029044">
    <property type="entry name" value="Nucleotide-diphossugar_trans"/>
</dbReference>
<comment type="caution">
    <text evidence="1">The sequence shown here is derived from an EMBL/GenBank/DDBJ whole genome shotgun (WGS) entry which is preliminary data.</text>
</comment>
<reference evidence="1 2" key="1">
    <citation type="submission" date="2018-08" db="EMBL/GenBank/DDBJ databases">
        <title>Recombination of ecologically and evolutionarily significant loci maintains genetic cohesion in the Pseudomonas syringae species complex.</title>
        <authorList>
            <person name="Dillon M."/>
            <person name="Thakur S."/>
            <person name="Almeida R.N.D."/>
            <person name="Weir B.S."/>
            <person name="Guttman D.S."/>
        </authorList>
    </citation>
    <scope>NUCLEOTIDE SEQUENCE [LARGE SCALE GENOMIC DNA]</scope>
    <source>
        <strain evidence="1 2">ICMP 4996</strain>
    </source>
</reference>
<dbReference type="PANTHER" id="PTHR32305:SF15">
    <property type="entry name" value="PROTEIN RHSA-RELATED"/>
    <property type="match status" value="1"/>
</dbReference>
<dbReference type="PANTHER" id="PTHR32305">
    <property type="match status" value="1"/>
</dbReference>
<dbReference type="Gene3D" id="2.180.10.10">
    <property type="entry name" value="RHS repeat-associated core"/>
    <property type="match status" value="1"/>
</dbReference>